<dbReference type="InterPro" id="IPR018122">
    <property type="entry name" value="TF_fork_head_CS_1"/>
</dbReference>
<dbReference type="InterPro" id="IPR030456">
    <property type="entry name" value="TF_fork_head_CS_2"/>
</dbReference>
<dbReference type="GO" id="GO:0005634">
    <property type="term" value="C:nucleus"/>
    <property type="evidence" value="ECO:0007669"/>
    <property type="project" value="UniProtKB-SubCell"/>
</dbReference>
<dbReference type="OrthoDB" id="5954824at2759"/>
<dbReference type="SMART" id="SM00339">
    <property type="entry name" value="FH"/>
    <property type="match status" value="1"/>
</dbReference>
<dbReference type="Pfam" id="PF00250">
    <property type="entry name" value="Forkhead"/>
    <property type="match status" value="1"/>
</dbReference>
<protein>
    <recommendedName>
        <fullName evidence="8">Fork-head domain-containing protein</fullName>
    </recommendedName>
</protein>
<evidence type="ECO:0000256" key="7">
    <source>
        <dbReference type="SAM" id="MobiDB-lite"/>
    </source>
</evidence>
<feature type="compositionally biased region" description="Low complexity" evidence="7">
    <location>
        <begin position="315"/>
        <end position="327"/>
    </location>
</feature>
<evidence type="ECO:0000256" key="4">
    <source>
        <dbReference type="ARBA" id="ARBA00023163"/>
    </source>
</evidence>
<comment type="subcellular location">
    <subcellularLocation>
        <location evidence="1 6">Nucleus</location>
    </subcellularLocation>
</comment>
<dbReference type="InterPro" id="IPR036388">
    <property type="entry name" value="WH-like_DNA-bd_sf"/>
</dbReference>
<evidence type="ECO:0000256" key="6">
    <source>
        <dbReference type="PROSITE-ProRule" id="PRU00089"/>
    </source>
</evidence>
<evidence type="ECO:0000256" key="5">
    <source>
        <dbReference type="ARBA" id="ARBA00023242"/>
    </source>
</evidence>
<feature type="domain" description="Fork-head" evidence="8">
    <location>
        <begin position="203"/>
        <end position="297"/>
    </location>
</feature>
<dbReference type="FunFam" id="1.10.10.10:FF:000260">
    <property type="entry name" value="Forkhead transcription factor (Sep1)"/>
    <property type="match status" value="1"/>
</dbReference>
<keyword evidence="4" id="KW-0804">Transcription</keyword>
<evidence type="ECO:0000256" key="2">
    <source>
        <dbReference type="ARBA" id="ARBA00023015"/>
    </source>
</evidence>
<organism evidence="9 10">
    <name type="scientific">Tortispora caseinolytica NRRL Y-17796</name>
    <dbReference type="NCBI Taxonomy" id="767744"/>
    <lineage>
        <taxon>Eukaryota</taxon>
        <taxon>Fungi</taxon>
        <taxon>Dikarya</taxon>
        <taxon>Ascomycota</taxon>
        <taxon>Saccharomycotina</taxon>
        <taxon>Trigonopsidomycetes</taxon>
        <taxon>Trigonopsidales</taxon>
        <taxon>Trigonopsidaceae</taxon>
        <taxon>Tortispora</taxon>
    </lineage>
</organism>
<feature type="compositionally biased region" description="Polar residues" evidence="7">
    <location>
        <begin position="384"/>
        <end position="401"/>
    </location>
</feature>
<dbReference type="InterPro" id="IPR036390">
    <property type="entry name" value="WH_DNA-bd_sf"/>
</dbReference>
<evidence type="ECO:0000256" key="3">
    <source>
        <dbReference type="ARBA" id="ARBA00023125"/>
    </source>
</evidence>
<dbReference type="PROSITE" id="PS50039">
    <property type="entry name" value="FORK_HEAD_3"/>
    <property type="match status" value="1"/>
</dbReference>
<dbReference type="PRINTS" id="PR00053">
    <property type="entry name" value="FORKHEAD"/>
</dbReference>
<dbReference type="Proteomes" id="UP000095023">
    <property type="component" value="Unassembled WGS sequence"/>
</dbReference>
<gene>
    <name evidence="9" type="ORF">CANCADRAFT_106698</name>
</gene>
<accession>A0A1E4TFK5</accession>
<feature type="region of interest" description="Disordered" evidence="7">
    <location>
        <begin position="302"/>
        <end position="404"/>
    </location>
</feature>
<feature type="compositionally biased region" description="Low complexity" evidence="7">
    <location>
        <begin position="140"/>
        <end position="151"/>
    </location>
</feature>
<dbReference type="PANTHER" id="PTHR45881:SF1">
    <property type="entry name" value="FORK HEAD PROTEIN HOMOLOG 2"/>
    <property type="match status" value="1"/>
</dbReference>
<dbReference type="AlphaFoldDB" id="A0A1E4TFK5"/>
<dbReference type="SUPFAM" id="SSF46785">
    <property type="entry name" value="Winged helix' DNA-binding domain"/>
    <property type="match status" value="1"/>
</dbReference>
<dbReference type="GO" id="GO:0000978">
    <property type="term" value="F:RNA polymerase II cis-regulatory region sequence-specific DNA binding"/>
    <property type="evidence" value="ECO:0007669"/>
    <property type="project" value="TreeGrafter"/>
</dbReference>
<reference evidence="10" key="1">
    <citation type="submission" date="2016-02" db="EMBL/GenBank/DDBJ databases">
        <title>Comparative genomics of biotechnologically important yeasts.</title>
        <authorList>
            <consortium name="DOE Joint Genome Institute"/>
            <person name="Riley R."/>
            <person name="Haridas S."/>
            <person name="Wolfe K.H."/>
            <person name="Lopes M.R."/>
            <person name="Hittinger C.T."/>
            <person name="Goker M."/>
            <person name="Salamov A."/>
            <person name="Wisecaver J."/>
            <person name="Long T.M."/>
            <person name="Aerts A.L."/>
            <person name="Barry K."/>
            <person name="Choi C."/>
            <person name="Clum A."/>
            <person name="Coughlan A.Y."/>
            <person name="Deshpande S."/>
            <person name="Douglass A.P."/>
            <person name="Hanson S.J."/>
            <person name="Klenk H.-P."/>
            <person name="Labutti K."/>
            <person name="Lapidus A."/>
            <person name="Lindquist E."/>
            <person name="Lipzen A."/>
            <person name="Meier-Kolthoff J.P."/>
            <person name="Ohm R.A."/>
            <person name="Otillar R.P."/>
            <person name="Pangilinan J."/>
            <person name="Peng Y."/>
            <person name="Rokas A."/>
            <person name="Rosa C.A."/>
            <person name="Scheuner C."/>
            <person name="Sibirny A.A."/>
            <person name="Slot J.C."/>
            <person name="Stielow J.B."/>
            <person name="Sun H."/>
            <person name="Kurtzman C.P."/>
            <person name="Blackwell M."/>
            <person name="Jeffries T.W."/>
            <person name="Grigoriev I.V."/>
        </authorList>
    </citation>
    <scope>NUCLEOTIDE SEQUENCE [LARGE SCALE GENOMIC DNA]</scope>
    <source>
        <strain evidence="10">NRRL Y-17796</strain>
    </source>
</reference>
<dbReference type="EMBL" id="KV453842">
    <property type="protein sequence ID" value="ODV90458.1"/>
    <property type="molecule type" value="Genomic_DNA"/>
</dbReference>
<dbReference type="InterPro" id="IPR001766">
    <property type="entry name" value="Fork_head_dom"/>
</dbReference>
<evidence type="ECO:0000313" key="9">
    <source>
        <dbReference type="EMBL" id="ODV90458.1"/>
    </source>
</evidence>
<feature type="region of interest" description="Disordered" evidence="7">
    <location>
        <begin position="1"/>
        <end position="46"/>
    </location>
</feature>
<dbReference type="Gene3D" id="1.10.10.10">
    <property type="entry name" value="Winged helix-like DNA-binding domain superfamily/Winged helix DNA-binding domain"/>
    <property type="match status" value="1"/>
</dbReference>
<dbReference type="PANTHER" id="PTHR45881">
    <property type="entry name" value="CHECKPOINT SUPPRESSOR 1-LIKE, ISOFORM A-RELATED"/>
    <property type="match status" value="1"/>
</dbReference>
<keyword evidence="3 6" id="KW-0238">DNA-binding</keyword>
<evidence type="ECO:0000256" key="1">
    <source>
        <dbReference type="ARBA" id="ARBA00004123"/>
    </source>
</evidence>
<keyword evidence="10" id="KW-1185">Reference proteome</keyword>
<evidence type="ECO:0000313" key="10">
    <source>
        <dbReference type="Proteomes" id="UP000095023"/>
    </source>
</evidence>
<name>A0A1E4TFK5_9ASCO</name>
<keyword evidence="5 6" id="KW-0539">Nucleus</keyword>
<evidence type="ECO:0000259" key="8">
    <source>
        <dbReference type="PROSITE" id="PS50039"/>
    </source>
</evidence>
<dbReference type="GO" id="GO:0001228">
    <property type="term" value="F:DNA-binding transcription activator activity, RNA polymerase II-specific"/>
    <property type="evidence" value="ECO:0007669"/>
    <property type="project" value="UniProtKB-ARBA"/>
</dbReference>
<feature type="region of interest" description="Disordered" evidence="7">
    <location>
        <begin position="137"/>
        <end position="161"/>
    </location>
</feature>
<dbReference type="PROSITE" id="PS00658">
    <property type="entry name" value="FORK_HEAD_2"/>
    <property type="match status" value="1"/>
</dbReference>
<feature type="DNA-binding region" description="Fork-head" evidence="6">
    <location>
        <begin position="203"/>
        <end position="297"/>
    </location>
</feature>
<dbReference type="PROSITE" id="PS00657">
    <property type="entry name" value="FORK_HEAD_1"/>
    <property type="match status" value="1"/>
</dbReference>
<proteinExistence type="predicted"/>
<sequence>MSVPADSVPQTRDGSSQALHAWTKAPESPTTDELPQEENYADPSLRSPFISRDVDYVGSGLPSPKSDPLFASGLLPARLSPIKSLANSPTKSAPHPIFLFQQNQARTSTINLDSVHLPPPSSSAFSFANDIDEHLRLRGSSSPETSHTSKSLAFAKGPDKQKKLEKLAPGAEFEIEPLPARTEENASIDDQIEIPRFVDDGSKPPYSYATLIGMAILQSPSKRLTLAQIYKWIYESYAYYRKSDSGWQNSIRHNLSLNKSFLKQERPKNDPGKGNYWVLAPGHEQQFLKAIYSRKNSSFVISSDTSDGETSKPMSSSSADSASAANAKTGTSDATQSLPTPAPISASRKKSTSTQSCNKRSLRDFKATKQRSQSTLLESPLAGRTTSRLPKSPTDEASSFNGFDISGYNHDEPLGDSRSVKKVRKMISENEYYETQSSAIIEHDNQQTPPLDRFVQSRSAFINSFKPLCVSPGKSTTGPLLFQPLTPSREARLNTSDPNTTIPTPSDISSIASAFRRQARNQFASPYRDDFEIISPSKRRILEAISRRDYSPSKNTIDDSISRVCFGSPGKEIYTKHGDFSTLSHFDPNDSITDVFGVDVCQVVKRALEDNVPDLRQEAGRSLSAPSSPSR</sequence>
<feature type="compositionally biased region" description="Polar residues" evidence="7">
    <location>
        <begin position="328"/>
        <end position="339"/>
    </location>
</feature>
<feature type="compositionally biased region" description="Polar residues" evidence="7">
    <location>
        <begin position="8"/>
        <end position="18"/>
    </location>
</feature>
<keyword evidence="2" id="KW-0805">Transcription regulation</keyword>
<dbReference type="CDD" id="cd00059">
    <property type="entry name" value="FH_FOX"/>
    <property type="match status" value="1"/>
</dbReference>